<organism evidence="2">
    <name type="scientific">Methanothermobacter wolfeii</name>
    <name type="common">Methanobacterium wolfei</name>
    <dbReference type="NCBI Taxonomy" id="145261"/>
    <lineage>
        <taxon>Archaea</taxon>
        <taxon>Methanobacteriati</taxon>
        <taxon>Methanobacteriota</taxon>
        <taxon>Methanomada group</taxon>
        <taxon>Methanobacteria</taxon>
        <taxon>Methanobacteriales</taxon>
        <taxon>Methanobacteriaceae</taxon>
        <taxon>Methanothermobacter</taxon>
    </lineage>
</organism>
<keyword evidence="1" id="KW-0812">Transmembrane</keyword>
<feature type="transmembrane region" description="Helical" evidence="1">
    <location>
        <begin position="32"/>
        <end position="51"/>
    </location>
</feature>
<dbReference type="GeneID" id="75106476"/>
<accession>A0A9E7RVH8</accession>
<reference evidence="2" key="1">
    <citation type="submission" date="2022-09" db="EMBL/GenBank/DDBJ databases">
        <title>Characterization of three MwoI isoschizomers from sequenced genome and metagenomes.</title>
        <authorList>
            <person name="Fomenkov A."/>
            <person name="Xu S.Y."/>
            <person name="Roberts R.J."/>
        </authorList>
    </citation>
    <scope>NUCLEOTIDE SEQUENCE</scope>
    <source>
        <strain evidence="2">DSM 2970</strain>
    </source>
</reference>
<dbReference type="KEGG" id="mwo:MWSIV6_0866"/>
<name>A0A9E7RVH8_METWO</name>
<dbReference type="AlphaFoldDB" id="A0A9E7RVH8"/>
<dbReference type="Proteomes" id="UP001065373">
    <property type="component" value="Chromosome"/>
</dbReference>
<keyword evidence="1" id="KW-0472">Membrane</keyword>
<dbReference type="GeneID" id="58978510"/>
<protein>
    <submittedName>
        <fullName evidence="2">Uncharacterized protein</fullName>
    </submittedName>
</protein>
<dbReference type="RefSeq" id="WP_074358913.1">
    <property type="nucleotide sequence ID" value="NZ_CP104550.1"/>
</dbReference>
<evidence type="ECO:0000256" key="1">
    <source>
        <dbReference type="SAM" id="Phobius"/>
    </source>
</evidence>
<feature type="transmembrane region" description="Helical" evidence="1">
    <location>
        <begin position="63"/>
        <end position="81"/>
    </location>
</feature>
<dbReference type="EMBL" id="CP104550">
    <property type="protein sequence ID" value="UXH32536.1"/>
    <property type="molecule type" value="Genomic_DNA"/>
</dbReference>
<evidence type="ECO:0000313" key="2">
    <source>
        <dbReference type="EMBL" id="UXH32536.1"/>
    </source>
</evidence>
<sequence>MIILKVIALVFFTLAAVFSIKNYLLTRYASGVWGLVSMALVTGVILVSVRLVNEFFLTDSLEVVKICLLPVMMAFILAASFELKRDILRPL</sequence>
<proteinExistence type="predicted"/>
<keyword evidence="1" id="KW-1133">Transmembrane helix</keyword>
<gene>
    <name evidence="2" type="ORF">N5910_04450</name>
</gene>
<feature type="transmembrane region" description="Helical" evidence="1">
    <location>
        <begin position="6"/>
        <end position="25"/>
    </location>
</feature>